<dbReference type="PANTHER" id="PTHR12363:SF33">
    <property type="entry name" value="IMPORTIN-13"/>
    <property type="match status" value="1"/>
</dbReference>
<dbReference type="GeneID" id="25289715"/>
<keyword evidence="4" id="KW-0539">Nucleus</keyword>
<dbReference type="VEuPathDB" id="FungiDB:Z518_01644"/>
<dbReference type="InterPro" id="IPR011989">
    <property type="entry name" value="ARM-like"/>
</dbReference>
<dbReference type="EMBL" id="KN847475">
    <property type="protein sequence ID" value="KIX10560.1"/>
    <property type="molecule type" value="Genomic_DNA"/>
</dbReference>
<sequence length="1021" mass="114409">MEQLIRELNNPNNQSSPERIKEIQRQIQRHQREKTGWQLGLDLLQHDEANIRFYGALTLTIKINADWDNDELGKHEQMRNHLLEALVTHYIRLVNLPDSNFVLQKLCSTLVTLFARPDSGWTLPLRHVFTCLLDKQYVSQVQLPEMEQLLEAAKTCSDRQLKGVLMLAAAMMEDLSIHHIGTAEERDLTARALANCLDFWQIFRFCITRGTGKLLANSHYDSDRMTANQPISKSADLINMVLQASPYWEELMNHAHISLDGTQIQTIEASMTECIRAGVQFLDDDALTGSVLEFVIGLQQYAKKLLHEAIPDFPARVANSRKAKEIVNSLAQGNFSADGMLYVELLDVVMLDINTRESGYLRSGLYDEVIRSVQRLLRCEGATAVEDPVCQTILGRVNDMVEGSIDWEDDDPARTFLKSLTADACEACLQKAKFPLKQMSNDNRDWDADDRWKFEDFRYDVRDFFQSAYTLVGNGLIQSIVGRTFSNGTSPDWSTFEVGLFSLTAFSDTMSSDPDTYDGIITTVFESQPWSLLLQSVDRVPDRARQTGLRFIEENVWYLQRHPVSLALVLNFLFSSLHLQSSASAASRTIYSLCDSHRGILSEGLPQFMGSLTTLGDIGESERHRIYAAVAAIIQALPDDEAKVQPLSQLLSWTARPLAVLNGEVSNQDDLLRGCIDVMQTLASIGKGLRSPADVPVDLELSATNDTNFWISGNGMSIQRDALAIYQATLQRVQPNVDNVFVEACCDFIKSGFTEQHPSPFKFSDSIALGLINQFIDLNNPSIDYTMACASSFLASIDQGNAQTSVNTLVHSVVSNQQRVLSALRQSQQLSNSSFASSSLDFLARFMTKWGTTWFKMQDSQETAEVAMELALIIMADPDTLPRRSAAGFFTAFANFAGPNKSLDDEQNSRISGILQRFSPRILSLVIRLLGGECARSEIEIITETLKQFIQKHSTLTKAILREAVMQEQGVMSEKALKATSLEQRTRFLAQIEALRGARKTNDIVRDFWIACKGSEFGYIT</sequence>
<dbReference type="AlphaFoldDB" id="A0A0D2JM89"/>
<dbReference type="GO" id="GO:0005737">
    <property type="term" value="C:cytoplasm"/>
    <property type="evidence" value="ECO:0007669"/>
    <property type="project" value="TreeGrafter"/>
</dbReference>
<proteinExistence type="inferred from homology"/>
<dbReference type="HOGENOM" id="CLU_005271_0_0_1"/>
<evidence type="ECO:0000256" key="3">
    <source>
        <dbReference type="ARBA" id="ARBA00022448"/>
    </source>
</evidence>
<evidence type="ECO:0000256" key="4">
    <source>
        <dbReference type="ARBA" id="ARBA00023242"/>
    </source>
</evidence>
<dbReference type="GO" id="GO:0005634">
    <property type="term" value="C:nucleus"/>
    <property type="evidence" value="ECO:0007669"/>
    <property type="project" value="UniProtKB-SubCell"/>
</dbReference>
<dbReference type="RefSeq" id="XP_013277696.1">
    <property type="nucleotide sequence ID" value="XM_013422242.1"/>
</dbReference>
<dbReference type="SUPFAM" id="SSF48371">
    <property type="entry name" value="ARM repeat"/>
    <property type="match status" value="1"/>
</dbReference>
<protein>
    <recommendedName>
        <fullName evidence="7">Importin N-terminal domain-containing protein</fullName>
    </recommendedName>
</protein>
<dbReference type="Gene3D" id="1.25.10.10">
    <property type="entry name" value="Leucine-rich Repeat Variant"/>
    <property type="match status" value="1"/>
</dbReference>
<keyword evidence="3" id="KW-0813">Transport</keyword>
<organism evidence="5 6">
    <name type="scientific">Rhinocladiella mackenziei CBS 650.93</name>
    <dbReference type="NCBI Taxonomy" id="1442369"/>
    <lineage>
        <taxon>Eukaryota</taxon>
        <taxon>Fungi</taxon>
        <taxon>Dikarya</taxon>
        <taxon>Ascomycota</taxon>
        <taxon>Pezizomycotina</taxon>
        <taxon>Eurotiomycetes</taxon>
        <taxon>Chaetothyriomycetidae</taxon>
        <taxon>Chaetothyriales</taxon>
        <taxon>Herpotrichiellaceae</taxon>
        <taxon>Rhinocladiella</taxon>
    </lineage>
</organism>
<dbReference type="GO" id="GO:0006606">
    <property type="term" value="P:protein import into nucleus"/>
    <property type="evidence" value="ECO:0007669"/>
    <property type="project" value="TreeGrafter"/>
</dbReference>
<evidence type="ECO:0000256" key="1">
    <source>
        <dbReference type="ARBA" id="ARBA00004123"/>
    </source>
</evidence>
<name>A0A0D2JM89_9EURO</name>
<comment type="similarity">
    <text evidence="2">Belongs to the importin beta family.</text>
</comment>
<reference evidence="5 6" key="1">
    <citation type="submission" date="2015-01" db="EMBL/GenBank/DDBJ databases">
        <title>The Genome Sequence of Rhinocladiella mackenzie CBS 650.93.</title>
        <authorList>
            <consortium name="The Broad Institute Genomics Platform"/>
            <person name="Cuomo C."/>
            <person name="de Hoog S."/>
            <person name="Gorbushina A."/>
            <person name="Stielow B."/>
            <person name="Teixiera M."/>
            <person name="Abouelleil A."/>
            <person name="Chapman S.B."/>
            <person name="Priest M."/>
            <person name="Young S.K."/>
            <person name="Wortman J."/>
            <person name="Nusbaum C."/>
            <person name="Birren B."/>
        </authorList>
    </citation>
    <scope>NUCLEOTIDE SEQUENCE [LARGE SCALE GENOMIC DNA]</scope>
    <source>
        <strain evidence="5 6">CBS 650.93</strain>
    </source>
</reference>
<evidence type="ECO:0000313" key="5">
    <source>
        <dbReference type="EMBL" id="KIX10560.1"/>
    </source>
</evidence>
<dbReference type="Proteomes" id="UP000053617">
    <property type="component" value="Unassembled WGS sequence"/>
</dbReference>
<dbReference type="InterPro" id="IPR016024">
    <property type="entry name" value="ARM-type_fold"/>
</dbReference>
<keyword evidence="6" id="KW-1185">Reference proteome</keyword>
<evidence type="ECO:0000313" key="6">
    <source>
        <dbReference type="Proteomes" id="UP000053617"/>
    </source>
</evidence>
<comment type="subcellular location">
    <subcellularLocation>
        <location evidence="1">Nucleus</location>
    </subcellularLocation>
</comment>
<gene>
    <name evidence="5" type="ORF">Z518_01644</name>
</gene>
<dbReference type="PANTHER" id="PTHR12363">
    <property type="entry name" value="TRANSPORTIN 3 AND IMPORTIN 13"/>
    <property type="match status" value="1"/>
</dbReference>
<evidence type="ECO:0000256" key="2">
    <source>
        <dbReference type="ARBA" id="ARBA00007991"/>
    </source>
</evidence>
<accession>A0A0D2JM89</accession>
<dbReference type="OrthoDB" id="2016913at2759"/>
<dbReference type="STRING" id="1442369.A0A0D2JM89"/>
<evidence type="ECO:0008006" key="7">
    <source>
        <dbReference type="Google" id="ProtNLM"/>
    </source>
</evidence>
<dbReference type="InterPro" id="IPR051345">
    <property type="entry name" value="Importin_beta-like_NTR"/>
</dbReference>